<dbReference type="Proteomes" id="UP001150259">
    <property type="component" value="Unassembled WGS sequence"/>
</dbReference>
<reference evidence="1 2" key="1">
    <citation type="submission" date="2022-11" db="EMBL/GenBank/DDBJ databases">
        <title>Anaerobic phenanthrene biodegradation by a DNRA strain PheN6.</title>
        <authorList>
            <person name="Zhang Z."/>
        </authorList>
    </citation>
    <scope>NUCLEOTIDE SEQUENCE [LARGE SCALE GENOMIC DNA]</scope>
    <source>
        <strain evidence="1 2">PheN6</strain>
    </source>
</reference>
<comment type="caution">
    <text evidence="1">The sequence shown here is derived from an EMBL/GenBank/DDBJ whole genome shotgun (WGS) entry which is preliminary data.</text>
</comment>
<dbReference type="InterPro" id="IPR046080">
    <property type="entry name" value="DUF6098"/>
</dbReference>
<sequence>METIETFDEVVELARLRAPLYIRYSAGPGEDAEHASVDVEADVALPGLPATSLTPEPWWTRPEEDWVARRLCTALEFIEPDRADPDGGSAERRLWLLSGVVVGSGPHHEPLIGAPEPVGWVGQGAVDAAKELYRTRFHGAGMTPA</sequence>
<evidence type="ECO:0000313" key="2">
    <source>
        <dbReference type="Proteomes" id="UP001150259"/>
    </source>
</evidence>
<dbReference type="Pfam" id="PF19593">
    <property type="entry name" value="DUF6098"/>
    <property type="match status" value="1"/>
</dbReference>
<dbReference type="RefSeq" id="WP_272461597.1">
    <property type="nucleotide sequence ID" value="NZ_JAPFQL010000023.1"/>
</dbReference>
<evidence type="ECO:0000313" key="1">
    <source>
        <dbReference type="EMBL" id="MDC5697023.1"/>
    </source>
</evidence>
<accession>A0ABT5GFZ6</accession>
<keyword evidence="2" id="KW-1185">Reference proteome</keyword>
<name>A0ABT5GFZ6_9MICO</name>
<proteinExistence type="predicted"/>
<protein>
    <submittedName>
        <fullName evidence="1">DUF6098 family protein</fullName>
    </submittedName>
</protein>
<organism evidence="1 2">
    <name type="scientific">Intrasporangium calvum</name>
    <dbReference type="NCBI Taxonomy" id="53358"/>
    <lineage>
        <taxon>Bacteria</taxon>
        <taxon>Bacillati</taxon>
        <taxon>Actinomycetota</taxon>
        <taxon>Actinomycetes</taxon>
        <taxon>Micrococcales</taxon>
        <taxon>Intrasporangiaceae</taxon>
        <taxon>Intrasporangium</taxon>
    </lineage>
</organism>
<gene>
    <name evidence="1" type="ORF">OO014_07105</name>
</gene>
<dbReference type="EMBL" id="JAPFQL010000023">
    <property type="protein sequence ID" value="MDC5697023.1"/>
    <property type="molecule type" value="Genomic_DNA"/>
</dbReference>